<evidence type="ECO:0000313" key="2">
    <source>
        <dbReference type="EMBL" id="CAI8031833.1"/>
    </source>
</evidence>
<reference evidence="2" key="1">
    <citation type="submission" date="2023-03" db="EMBL/GenBank/DDBJ databases">
        <authorList>
            <person name="Steffen K."/>
            <person name="Cardenas P."/>
        </authorList>
    </citation>
    <scope>NUCLEOTIDE SEQUENCE</scope>
</reference>
<accession>A0AA35SMH9</accession>
<feature type="compositionally biased region" description="Basic and acidic residues" evidence="1">
    <location>
        <begin position="74"/>
        <end position="121"/>
    </location>
</feature>
<protein>
    <submittedName>
        <fullName evidence="2">Uncharacterized protein</fullName>
    </submittedName>
</protein>
<dbReference type="Proteomes" id="UP001174909">
    <property type="component" value="Unassembled WGS sequence"/>
</dbReference>
<evidence type="ECO:0000313" key="3">
    <source>
        <dbReference type="Proteomes" id="UP001174909"/>
    </source>
</evidence>
<organism evidence="2 3">
    <name type="scientific">Geodia barretti</name>
    <name type="common">Barrett's horny sponge</name>
    <dbReference type="NCBI Taxonomy" id="519541"/>
    <lineage>
        <taxon>Eukaryota</taxon>
        <taxon>Metazoa</taxon>
        <taxon>Porifera</taxon>
        <taxon>Demospongiae</taxon>
        <taxon>Heteroscleromorpha</taxon>
        <taxon>Tetractinellida</taxon>
        <taxon>Astrophorina</taxon>
        <taxon>Geodiidae</taxon>
        <taxon>Geodia</taxon>
    </lineage>
</organism>
<comment type="caution">
    <text evidence="2">The sequence shown here is derived from an EMBL/GenBank/DDBJ whole genome shotgun (WGS) entry which is preliminary data.</text>
</comment>
<name>A0AA35SMH9_GEOBA</name>
<dbReference type="EMBL" id="CASHTH010002571">
    <property type="protein sequence ID" value="CAI8031833.1"/>
    <property type="molecule type" value="Genomic_DNA"/>
</dbReference>
<dbReference type="AlphaFoldDB" id="A0AA35SMH9"/>
<keyword evidence="3" id="KW-1185">Reference proteome</keyword>
<sequence length="165" mass="18534">MGVWLTVNIGRGKTWAGTVTEILYQQNPLDWALPIKRSRHQSPHCHQPGPSPPAANFVADQKLCKPRKKRKGKERAEQDSECDNGEKPCKKLKHEKLEKGRGGRKGKESGKLLKVHEKGEPITDTSPTKLPTRKADTLCEDKTLETASKGGRCSWLKMSLKIFIR</sequence>
<feature type="region of interest" description="Disordered" evidence="1">
    <location>
        <begin position="65"/>
        <end position="134"/>
    </location>
</feature>
<evidence type="ECO:0000256" key="1">
    <source>
        <dbReference type="SAM" id="MobiDB-lite"/>
    </source>
</evidence>
<gene>
    <name evidence="2" type="ORF">GBAR_LOCUS18041</name>
</gene>
<feature type="region of interest" description="Disordered" evidence="1">
    <location>
        <begin position="40"/>
        <end position="59"/>
    </location>
</feature>
<proteinExistence type="predicted"/>